<evidence type="ECO:0000313" key="2">
    <source>
        <dbReference type="Proteomes" id="UP001054945"/>
    </source>
</evidence>
<evidence type="ECO:0000313" key="1">
    <source>
        <dbReference type="EMBL" id="GIZ04481.1"/>
    </source>
</evidence>
<accession>A0AAV4YDL9</accession>
<dbReference type="AlphaFoldDB" id="A0AAV4YDL9"/>
<sequence length="111" mass="12760">MQNLNSIKGITCKVYCITASESYHRPNNEKNVVGDEMGDGRTRRAYTHTYRKKEKKRTEFLKSFNRFPCMAVCSASIEESLFLLSNGGGHLYAEHLLLSFPRFFALSPFKK</sequence>
<protein>
    <submittedName>
        <fullName evidence="1">Uncharacterized protein</fullName>
    </submittedName>
</protein>
<name>A0AAV4YDL9_CAEEX</name>
<proteinExistence type="predicted"/>
<dbReference type="Proteomes" id="UP001054945">
    <property type="component" value="Unassembled WGS sequence"/>
</dbReference>
<dbReference type="EMBL" id="BPLR01001743">
    <property type="protein sequence ID" value="GIZ04481.1"/>
    <property type="molecule type" value="Genomic_DNA"/>
</dbReference>
<gene>
    <name evidence="1" type="ORF">CEXT_295751</name>
</gene>
<reference evidence="1 2" key="1">
    <citation type="submission" date="2021-06" db="EMBL/GenBank/DDBJ databases">
        <title>Caerostris extrusa draft genome.</title>
        <authorList>
            <person name="Kono N."/>
            <person name="Arakawa K."/>
        </authorList>
    </citation>
    <scope>NUCLEOTIDE SEQUENCE [LARGE SCALE GENOMIC DNA]</scope>
</reference>
<organism evidence="1 2">
    <name type="scientific">Caerostris extrusa</name>
    <name type="common">Bark spider</name>
    <name type="synonym">Caerostris bankana</name>
    <dbReference type="NCBI Taxonomy" id="172846"/>
    <lineage>
        <taxon>Eukaryota</taxon>
        <taxon>Metazoa</taxon>
        <taxon>Ecdysozoa</taxon>
        <taxon>Arthropoda</taxon>
        <taxon>Chelicerata</taxon>
        <taxon>Arachnida</taxon>
        <taxon>Araneae</taxon>
        <taxon>Araneomorphae</taxon>
        <taxon>Entelegynae</taxon>
        <taxon>Araneoidea</taxon>
        <taxon>Araneidae</taxon>
        <taxon>Caerostris</taxon>
    </lineage>
</organism>
<comment type="caution">
    <text evidence="1">The sequence shown here is derived from an EMBL/GenBank/DDBJ whole genome shotgun (WGS) entry which is preliminary data.</text>
</comment>
<keyword evidence="2" id="KW-1185">Reference proteome</keyword>